<keyword evidence="2" id="KW-0812">Transmembrane</keyword>
<keyword evidence="4" id="KW-1185">Reference proteome</keyword>
<sequence>MSRIRQRSIHVVPGTQPGAEEGLSLAQVPRILRRSIGWIVGPTLVVALGASVFVNVVSPRYTGEAKLLLESRDPAFARTTQERGEQLAPIDEQAVASQVQVVMSRDLAREAIRRLKLVGNPEFDPGADSIGPVKRVLMMLGVGANPLDRPAEDRVLDAYFDHLLVYPAGKSRILTIEFRSKDAKLAADGANTIAQLYIGSLEADKVDTARYASTWLGGNIDGLRKRVAEAEAKVEAFRAKNGLVGSTGATGRPLTAQQLGELSSQLSAARILKADLAGKVKAIKDLIKDGRAFEIPDVANNEVIRRIVENRISVRAQLALESRTLLPAHPRIKELNAQLEDLDAQIKASAERVVRTMDNDAKIAGARVESLQAAVDGQQEVVVRGNSNEIQLRALEREAKAQRDQLESYLSRYREAAARDGESATPADARIVSRAVTPELPSFPKKLPIIGFATLLTLMLAAGGVLARALLAESARNAAERDAAFEAADDHARRQPVVERPDFAFPEAMPLARWSGKADGSQPSAAHPKAPAPSADEFDLAPLVARITSGPRREEARSGRLVLIMETEETRGAHGLSDALTRAFGEAGSLVAVDLNMPVGADPKLGFTDLVAGQAAFLDVIQARRDRGLHRIEAGQRAMSVLFDEPDALALTFEAMAEAYDWVVCQLHAAPGAVGLLELVAGYMDNVVIASNASAEDPALGDLYAIAEEAGAGQILVAQDRPAVPDVVGGDPRAELRLNAA</sequence>
<dbReference type="PANTHER" id="PTHR32309">
    <property type="entry name" value="TYROSINE-PROTEIN KINASE"/>
    <property type="match status" value="1"/>
</dbReference>
<dbReference type="InterPro" id="IPR050445">
    <property type="entry name" value="Bact_polysacc_biosynth/exp"/>
</dbReference>
<evidence type="ECO:0000256" key="2">
    <source>
        <dbReference type="SAM" id="Phobius"/>
    </source>
</evidence>
<proteinExistence type="predicted"/>
<dbReference type="PANTHER" id="PTHR32309:SF13">
    <property type="entry name" value="FERRIC ENTEROBACTIN TRANSPORT PROTEIN FEPE"/>
    <property type="match status" value="1"/>
</dbReference>
<evidence type="ECO:0000313" key="3">
    <source>
        <dbReference type="EMBL" id="GLS72553.1"/>
    </source>
</evidence>
<feature type="transmembrane region" description="Helical" evidence="2">
    <location>
        <begin position="36"/>
        <end position="57"/>
    </location>
</feature>
<accession>A0AA37WVR8</accession>
<keyword evidence="2" id="KW-0472">Membrane</keyword>
<evidence type="ECO:0000256" key="1">
    <source>
        <dbReference type="SAM" id="MobiDB-lite"/>
    </source>
</evidence>
<organism evidence="3 4">
    <name type="scientific">Methylobacterium tardum</name>
    <dbReference type="NCBI Taxonomy" id="374432"/>
    <lineage>
        <taxon>Bacteria</taxon>
        <taxon>Pseudomonadati</taxon>
        <taxon>Pseudomonadota</taxon>
        <taxon>Alphaproteobacteria</taxon>
        <taxon>Hyphomicrobiales</taxon>
        <taxon>Methylobacteriaceae</taxon>
        <taxon>Methylobacterium</taxon>
    </lineage>
</organism>
<evidence type="ECO:0000313" key="4">
    <source>
        <dbReference type="Proteomes" id="UP001157440"/>
    </source>
</evidence>
<feature type="region of interest" description="Disordered" evidence="1">
    <location>
        <begin position="514"/>
        <end position="535"/>
    </location>
</feature>
<reference evidence="4" key="1">
    <citation type="journal article" date="2019" name="Int. J. Syst. Evol. Microbiol.">
        <title>The Global Catalogue of Microorganisms (GCM) 10K type strain sequencing project: providing services to taxonomists for standard genome sequencing and annotation.</title>
        <authorList>
            <consortium name="The Broad Institute Genomics Platform"/>
            <consortium name="The Broad Institute Genome Sequencing Center for Infectious Disease"/>
            <person name="Wu L."/>
            <person name="Ma J."/>
        </authorList>
    </citation>
    <scope>NUCLEOTIDE SEQUENCE [LARGE SCALE GENOMIC DNA]</scope>
    <source>
        <strain evidence="4">NBRC 103632</strain>
    </source>
</reference>
<dbReference type="GO" id="GO:0005886">
    <property type="term" value="C:plasma membrane"/>
    <property type="evidence" value="ECO:0007669"/>
    <property type="project" value="TreeGrafter"/>
</dbReference>
<dbReference type="GO" id="GO:0004713">
    <property type="term" value="F:protein tyrosine kinase activity"/>
    <property type="evidence" value="ECO:0007669"/>
    <property type="project" value="TreeGrafter"/>
</dbReference>
<protein>
    <submittedName>
        <fullName evidence="3">LPS biosynthesis protein</fullName>
    </submittedName>
</protein>
<dbReference type="Proteomes" id="UP001157440">
    <property type="component" value="Unassembled WGS sequence"/>
</dbReference>
<dbReference type="EMBL" id="BSPL01000023">
    <property type="protein sequence ID" value="GLS72553.1"/>
    <property type="molecule type" value="Genomic_DNA"/>
</dbReference>
<feature type="transmembrane region" description="Helical" evidence="2">
    <location>
        <begin position="449"/>
        <end position="471"/>
    </location>
</feature>
<dbReference type="AlphaFoldDB" id="A0AA37WVR8"/>
<dbReference type="RefSeq" id="WP_238195249.1">
    <property type="nucleotide sequence ID" value="NZ_BPQZ01000004.1"/>
</dbReference>
<comment type="caution">
    <text evidence="3">The sequence shown here is derived from an EMBL/GenBank/DDBJ whole genome shotgun (WGS) entry which is preliminary data.</text>
</comment>
<gene>
    <name evidence="3" type="ORF">GCM10007890_45680</name>
</gene>
<feature type="compositionally biased region" description="Low complexity" evidence="1">
    <location>
        <begin position="521"/>
        <end position="535"/>
    </location>
</feature>
<name>A0AA37WVR8_9HYPH</name>
<keyword evidence="2" id="KW-1133">Transmembrane helix</keyword>